<dbReference type="GO" id="GO:0005829">
    <property type="term" value="C:cytosol"/>
    <property type="evidence" value="ECO:0007669"/>
    <property type="project" value="TreeGrafter"/>
</dbReference>
<dbReference type="InterPro" id="IPR018488">
    <property type="entry name" value="cNMP-bd_CS"/>
</dbReference>
<reference evidence="6 7" key="1">
    <citation type="journal article" date="2015" name="Genome Announc.">
        <title>Complete genome sequence of Martelella endophytica YC6887, which has antifungal activity associated with a halophyte.</title>
        <authorList>
            <person name="Khan A."/>
            <person name="Khan H."/>
            <person name="Chung E.J."/>
            <person name="Hossain M.T."/>
            <person name="Chung Y.R."/>
        </authorList>
    </citation>
    <scope>NUCLEOTIDE SEQUENCE [LARGE SCALE GENOMIC DNA]</scope>
    <source>
        <strain evidence="6">YC6887</strain>
    </source>
</reference>
<accession>A0A0D5LM98</accession>
<gene>
    <name evidence="6" type="ORF">TM49_04245</name>
</gene>
<dbReference type="STRING" id="1486262.TM49_04245"/>
<dbReference type="GO" id="GO:0003700">
    <property type="term" value="F:DNA-binding transcription factor activity"/>
    <property type="evidence" value="ECO:0007669"/>
    <property type="project" value="TreeGrafter"/>
</dbReference>
<dbReference type="PANTHER" id="PTHR24567:SF26">
    <property type="entry name" value="REGULATORY PROTEIN YEIL"/>
    <property type="match status" value="1"/>
</dbReference>
<evidence type="ECO:0000256" key="2">
    <source>
        <dbReference type="ARBA" id="ARBA00023125"/>
    </source>
</evidence>
<evidence type="ECO:0000256" key="3">
    <source>
        <dbReference type="ARBA" id="ARBA00023163"/>
    </source>
</evidence>
<evidence type="ECO:0000259" key="5">
    <source>
        <dbReference type="PROSITE" id="PS51063"/>
    </source>
</evidence>
<dbReference type="KEGG" id="mey:TM49_04245"/>
<dbReference type="EMBL" id="CP010803">
    <property type="protein sequence ID" value="AJY45080.1"/>
    <property type="molecule type" value="Genomic_DNA"/>
</dbReference>
<dbReference type="InterPro" id="IPR018490">
    <property type="entry name" value="cNMP-bd_dom_sf"/>
</dbReference>
<evidence type="ECO:0000259" key="4">
    <source>
        <dbReference type="PROSITE" id="PS50042"/>
    </source>
</evidence>
<feature type="domain" description="HTH crp-type" evidence="5">
    <location>
        <begin position="147"/>
        <end position="216"/>
    </location>
</feature>
<evidence type="ECO:0000313" key="6">
    <source>
        <dbReference type="EMBL" id="AJY45080.1"/>
    </source>
</evidence>
<dbReference type="PROSITE" id="PS00888">
    <property type="entry name" value="CNMP_BINDING_1"/>
    <property type="match status" value="1"/>
</dbReference>
<dbReference type="CDD" id="cd00038">
    <property type="entry name" value="CAP_ED"/>
    <property type="match status" value="1"/>
</dbReference>
<feature type="domain" description="Cyclic nucleotide-binding" evidence="4">
    <location>
        <begin position="14"/>
        <end position="116"/>
    </location>
</feature>
<dbReference type="InterPro" id="IPR036388">
    <property type="entry name" value="WH-like_DNA-bd_sf"/>
</dbReference>
<dbReference type="InterPro" id="IPR000595">
    <property type="entry name" value="cNMP-bd_dom"/>
</dbReference>
<sequence>MRSSDLPQVRALSLFSSMGEENFEALMQAAYLQTFPPQLDLVHEGDPADFLYVVIEGCVELYANANRREATMAMVHPVSAFILAAVLKDAVYLMSARTRARSKILLIPSENVRSIFELDDAFARAMVLEMAGSYRYVIKEHKGLKLRSSVERLANSLLRQDHQFGNGTGEFELPYDKRTLASLLGMTPENLSRAFNTLKPYGVEVDGTKIRLSDITSLKTLAKPTPLIDDPKT</sequence>
<keyword evidence="2" id="KW-0238">DNA-binding</keyword>
<dbReference type="RefSeq" id="WP_045679675.1">
    <property type="nucleotide sequence ID" value="NZ_CP010803.1"/>
</dbReference>
<dbReference type="PANTHER" id="PTHR24567">
    <property type="entry name" value="CRP FAMILY TRANSCRIPTIONAL REGULATORY PROTEIN"/>
    <property type="match status" value="1"/>
</dbReference>
<dbReference type="Gene3D" id="2.60.120.10">
    <property type="entry name" value="Jelly Rolls"/>
    <property type="match status" value="1"/>
</dbReference>
<proteinExistence type="predicted"/>
<keyword evidence="7" id="KW-1185">Reference proteome</keyword>
<dbReference type="PATRIC" id="fig|1486262.3.peg.866"/>
<dbReference type="SMART" id="SM00100">
    <property type="entry name" value="cNMP"/>
    <property type="match status" value="1"/>
</dbReference>
<dbReference type="InterPro" id="IPR012318">
    <property type="entry name" value="HTH_CRP"/>
</dbReference>
<dbReference type="GO" id="GO:0003677">
    <property type="term" value="F:DNA binding"/>
    <property type="evidence" value="ECO:0007669"/>
    <property type="project" value="UniProtKB-KW"/>
</dbReference>
<dbReference type="SUPFAM" id="SSF51206">
    <property type="entry name" value="cAMP-binding domain-like"/>
    <property type="match status" value="1"/>
</dbReference>
<dbReference type="InterPro" id="IPR036390">
    <property type="entry name" value="WH_DNA-bd_sf"/>
</dbReference>
<evidence type="ECO:0000256" key="1">
    <source>
        <dbReference type="ARBA" id="ARBA00023015"/>
    </source>
</evidence>
<keyword evidence="3" id="KW-0804">Transcription</keyword>
<dbReference type="Proteomes" id="UP000032611">
    <property type="component" value="Chromosome"/>
</dbReference>
<dbReference type="Gene3D" id="1.10.10.10">
    <property type="entry name" value="Winged helix-like DNA-binding domain superfamily/Winged helix DNA-binding domain"/>
    <property type="match status" value="1"/>
</dbReference>
<dbReference type="Pfam" id="PF13545">
    <property type="entry name" value="HTH_Crp_2"/>
    <property type="match status" value="1"/>
</dbReference>
<dbReference type="NCBIfam" id="NF006901">
    <property type="entry name" value="PRK09392.1"/>
    <property type="match status" value="1"/>
</dbReference>
<dbReference type="OrthoDB" id="190787at2"/>
<organism evidence="6 7">
    <name type="scientific">Martelella endophytica</name>
    <dbReference type="NCBI Taxonomy" id="1486262"/>
    <lineage>
        <taxon>Bacteria</taxon>
        <taxon>Pseudomonadati</taxon>
        <taxon>Pseudomonadota</taxon>
        <taxon>Alphaproteobacteria</taxon>
        <taxon>Hyphomicrobiales</taxon>
        <taxon>Aurantimonadaceae</taxon>
        <taxon>Martelella</taxon>
    </lineage>
</organism>
<protein>
    <submittedName>
        <fullName evidence="6">Transcriptional regulator</fullName>
    </submittedName>
</protein>
<dbReference type="HOGENOM" id="CLU_075053_4_0_5"/>
<evidence type="ECO:0000313" key="7">
    <source>
        <dbReference type="Proteomes" id="UP000032611"/>
    </source>
</evidence>
<dbReference type="AlphaFoldDB" id="A0A0D5LM98"/>
<keyword evidence="1" id="KW-0805">Transcription regulation</keyword>
<dbReference type="Pfam" id="PF00027">
    <property type="entry name" value="cNMP_binding"/>
    <property type="match status" value="1"/>
</dbReference>
<dbReference type="PROSITE" id="PS50042">
    <property type="entry name" value="CNMP_BINDING_3"/>
    <property type="match status" value="1"/>
</dbReference>
<dbReference type="InterPro" id="IPR014710">
    <property type="entry name" value="RmlC-like_jellyroll"/>
</dbReference>
<name>A0A0D5LM98_MAREN</name>
<dbReference type="SUPFAM" id="SSF46785">
    <property type="entry name" value="Winged helix' DNA-binding domain"/>
    <property type="match status" value="1"/>
</dbReference>
<dbReference type="InterPro" id="IPR050397">
    <property type="entry name" value="Env_Response_Regulators"/>
</dbReference>
<dbReference type="PROSITE" id="PS51063">
    <property type="entry name" value="HTH_CRP_2"/>
    <property type="match status" value="1"/>
</dbReference>